<dbReference type="InterPro" id="IPR003615">
    <property type="entry name" value="HNH_nuc"/>
</dbReference>
<keyword evidence="2" id="KW-0255">Endonuclease</keyword>
<evidence type="ECO:0000313" key="2">
    <source>
        <dbReference type="EMBL" id="DAF59201.1"/>
    </source>
</evidence>
<organism evidence="2">
    <name type="scientific">Myoviridae sp. ctZhr26</name>
    <dbReference type="NCBI Taxonomy" id="2827694"/>
    <lineage>
        <taxon>Viruses</taxon>
        <taxon>Duplodnaviria</taxon>
        <taxon>Heunggongvirae</taxon>
        <taxon>Uroviricota</taxon>
        <taxon>Caudoviricetes</taxon>
    </lineage>
</organism>
<name>A0A8S5T7H0_9CAUD</name>
<dbReference type="SUPFAM" id="SSF54171">
    <property type="entry name" value="DNA-binding domain"/>
    <property type="match status" value="1"/>
</dbReference>
<proteinExistence type="predicted"/>
<accession>A0A8S5T7H0</accession>
<protein>
    <submittedName>
        <fullName evidence="2">Endonuclease</fullName>
    </submittedName>
</protein>
<dbReference type="EMBL" id="BK032765">
    <property type="protein sequence ID" value="DAF59201.1"/>
    <property type="molecule type" value="Genomic_DNA"/>
</dbReference>
<dbReference type="Gene3D" id="3.90.75.20">
    <property type="match status" value="1"/>
</dbReference>
<reference evidence="2" key="1">
    <citation type="journal article" date="2021" name="Proc. Natl. Acad. Sci. U.S.A.">
        <title>A Catalog of Tens of Thousands of Viruses from Human Metagenomes Reveals Hidden Associations with Chronic Diseases.</title>
        <authorList>
            <person name="Tisza M.J."/>
            <person name="Buck C.B."/>
        </authorList>
    </citation>
    <scope>NUCLEOTIDE SEQUENCE</scope>
    <source>
        <strain evidence="2">CtZhr26</strain>
    </source>
</reference>
<dbReference type="Gene3D" id="1.20.5.2050">
    <property type="match status" value="1"/>
</dbReference>
<keyword evidence="2" id="KW-0378">Hydrolase</keyword>
<dbReference type="Pfam" id="PF13392">
    <property type="entry name" value="HNH_3"/>
    <property type="match status" value="1"/>
</dbReference>
<dbReference type="SUPFAM" id="SSF54060">
    <property type="entry name" value="His-Me finger endonucleases"/>
    <property type="match status" value="1"/>
</dbReference>
<sequence>MAKLTNKYLKEILEYSPESGVFIWKVCRGTTKAGDIAGSIKVRGYLDIKINKKLYKAHRLAWFYMYGVWPANLIDHINGNRSDNRLCNLREATHKENCRNQRMYKNNKSGVKGVNWNKTGRKWLAACAVDGKRYHLGMFEDISEAEKTIKDFREKYHGEFAKHEVTGEL</sequence>
<dbReference type="GO" id="GO:0003677">
    <property type="term" value="F:DNA binding"/>
    <property type="evidence" value="ECO:0007669"/>
    <property type="project" value="InterPro"/>
</dbReference>
<feature type="domain" description="HNH nuclease" evidence="1">
    <location>
        <begin position="55"/>
        <end position="97"/>
    </location>
</feature>
<keyword evidence="2" id="KW-0540">Nuclease</keyword>
<dbReference type="InterPro" id="IPR016177">
    <property type="entry name" value="DNA-bd_dom_sf"/>
</dbReference>
<evidence type="ECO:0000259" key="1">
    <source>
        <dbReference type="Pfam" id="PF13392"/>
    </source>
</evidence>
<dbReference type="GO" id="GO:0004519">
    <property type="term" value="F:endonuclease activity"/>
    <property type="evidence" value="ECO:0007669"/>
    <property type="project" value="UniProtKB-KW"/>
</dbReference>
<dbReference type="InterPro" id="IPR044925">
    <property type="entry name" value="His-Me_finger_sf"/>
</dbReference>